<evidence type="ECO:0000313" key="2">
    <source>
        <dbReference type="Proteomes" id="UP000018144"/>
    </source>
</evidence>
<gene>
    <name evidence="1" type="ORF">PCON_05419</name>
</gene>
<keyword evidence="2" id="KW-1185">Reference proteome</keyword>
<organism evidence="1 2">
    <name type="scientific">Pyronema omphalodes (strain CBS 100304)</name>
    <name type="common">Pyronema confluens</name>
    <dbReference type="NCBI Taxonomy" id="1076935"/>
    <lineage>
        <taxon>Eukaryota</taxon>
        <taxon>Fungi</taxon>
        <taxon>Dikarya</taxon>
        <taxon>Ascomycota</taxon>
        <taxon>Pezizomycotina</taxon>
        <taxon>Pezizomycetes</taxon>
        <taxon>Pezizales</taxon>
        <taxon>Pyronemataceae</taxon>
        <taxon>Pyronema</taxon>
    </lineage>
</organism>
<reference evidence="1 2" key="1">
    <citation type="journal article" date="2013" name="PLoS Genet.">
        <title>The genome and development-dependent transcriptomes of Pyronema confluens: a window into fungal evolution.</title>
        <authorList>
            <person name="Traeger S."/>
            <person name="Altegoer F."/>
            <person name="Freitag M."/>
            <person name="Gabaldon T."/>
            <person name="Kempken F."/>
            <person name="Kumar A."/>
            <person name="Marcet-Houben M."/>
            <person name="Poggeler S."/>
            <person name="Stajich J.E."/>
            <person name="Nowrousian M."/>
        </authorList>
    </citation>
    <scope>NUCLEOTIDE SEQUENCE [LARGE SCALE GENOMIC DNA]</scope>
    <source>
        <strain evidence="2">CBS 100304</strain>
        <tissue evidence="1">Vegetative mycelium</tissue>
    </source>
</reference>
<name>U4KWH1_PYROM</name>
<protein>
    <submittedName>
        <fullName evidence="1">Uncharacterized protein</fullName>
    </submittedName>
</protein>
<accession>U4KWH1</accession>
<sequence length="35" mass="3960">MIGRSKMNGIRDVSAKLSNHSLFTGKVYYNDTLEL</sequence>
<dbReference type="EMBL" id="HF935274">
    <property type="protein sequence ID" value="CCX05832.1"/>
    <property type="molecule type" value="Genomic_DNA"/>
</dbReference>
<dbReference type="AlphaFoldDB" id="U4KWH1"/>
<dbReference type="Proteomes" id="UP000018144">
    <property type="component" value="Unassembled WGS sequence"/>
</dbReference>
<proteinExistence type="predicted"/>
<evidence type="ECO:0000313" key="1">
    <source>
        <dbReference type="EMBL" id="CCX05832.1"/>
    </source>
</evidence>